<organism evidence="1 2">
    <name type="scientific">Sinorhizobium chiapasense</name>
    <dbReference type="NCBI Taxonomy" id="501572"/>
    <lineage>
        <taxon>Bacteria</taxon>
        <taxon>Pseudomonadati</taxon>
        <taxon>Pseudomonadota</taxon>
        <taxon>Alphaproteobacteria</taxon>
        <taxon>Hyphomicrobiales</taxon>
        <taxon>Rhizobiaceae</taxon>
        <taxon>Sinorhizobium/Ensifer group</taxon>
        <taxon>Sinorhizobium</taxon>
    </lineage>
</organism>
<gene>
    <name evidence="1" type="ORF">RB548_03620</name>
</gene>
<name>A0ABZ2BDE0_9HYPH</name>
<evidence type="ECO:0000313" key="1">
    <source>
        <dbReference type="EMBL" id="WVT04515.1"/>
    </source>
</evidence>
<dbReference type="Pfam" id="PF13376">
    <property type="entry name" value="OmdA"/>
    <property type="match status" value="1"/>
</dbReference>
<dbReference type="RefSeq" id="WP_331373684.1">
    <property type="nucleotide sequence ID" value="NZ_CP133148.1"/>
</dbReference>
<proteinExistence type="predicted"/>
<keyword evidence="2" id="KW-1185">Reference proteome</keyword>
<sequence length="96" mass="10906">MTGTGKGMANLRRAIQPMPDDIAARLRDSGLEAAYAARPAYQRNDYLGWIARAKRSETREKRIAQMLAELQAGDAYMRMPYGDRRDENRSNSRKSV</sequence>
<dbReference type="EMBL" id="CP133148">
    <property type="protein sequence ID" value="WVT04515.1"/>
    <property type="molecule type" value="Genomic_DNA"/>
</dbReference>
<accession>A0ABZ2BDE0</accession>
<evidence type="ECO:0000313" key="2">
    <source>
        <dbReference type="Proteomes" id="UP001432360"/>
    </source>
</evidence>
<dbReference type="Proteomes" id="UP001432360">
    <property type="component" value="Chromosome"/>
</dbReference>
<protein>
    <submittedName>
        <fullName evidence="1">YdeI/OmpD-associated family protein</fullName>
    </submittedName>
</protein>
<reference evidence="1" key="1">
    <citation type="submission" date="2023-08" db="EMBL/GenBank/DDBJ databases">
        <title>Complete genome sequence of Sinorhizobium chiapanecum ITTG S70 isolated from Acaciella angustissima nodules in Chiapas-Mexico.</title>
        <authorList>
            <person name="Rincon-Rosales R."/>
            <person name="Rogel M.A."/>
            <person name="Rincon-Medina C.I."/>
            <person name="Guerrero G."/>
            <person name="Manzano-Gomez L.A."/>
            <person name="Lopez-Lopez A."/>
            <person name="Rincon Molina F.A."/>
            <person name="Martinez-Romero E."/>
        </authorList>
    </citation>
    <scope>NUCLEOTIDE SEQUENCE</scope>
    <source>
        <strain evidence="1">ITTG S70</strain>
    </source>
</reference>